<dbReference type="SUPFAM" id="SSF57938">
    <property type="entry name" value="DnaJ/Hsp40 cysteine-rich domain"/>
    <property type="match status" value="1"/>
</dbReference>
<dbReference type="Proteomes" id="UP000009888">
    <property type="component" value="Unassembled WGS sequence"/>
</dbReference>
<feature type="binding site" evidence="11">
    <location>
        <position position="178"/>
    </location>
    <ligand>
        <name>Zn(2+)</name>
        <dbReference type="ChEBI" id="CHEBI:29105"/>
        <label>2</label>
    </ligand>
</feature>
<dbReference type="FunFam" id="2.60.260.20:FF:000005">
    <property type="entry name" value="Chaperone protein dnaJ 1, mitochondrial"/>
    <property type="match status" value="1"/>
</dbReference>
<accession>K9EUA3</accession>
<comment type="caution">
    <text evidence="11">Lacks conserved residue(s) required for the propagation of feature annotation.</text>
</comment>
<dbReference type="STRING" id="202789.GCA_001457435_00601"/>
<keyword evidence="1 11" id="KW-0963">Cytoplasm</keyword>
<feature type="binding site" evidence="11">
    <location>
        <position position="175"/>
    </location>
    <ligand>
        <name>Zn(2+)</name>
        <dbReference type="ChEBI" id="CHEBI:29105"/>
        <label>2</label>
    </ligand>
</feature>
<dbReference type="InterPro" id="IPR036869">
    <property type="entry name" value="J_dom_sf"/>
</dbReference>
<keyword evidence="2 11" id="KW-0235">DNA replication</keyword>
<comment type="cofactor">
    <cofactor evidence="11">
        <name>Zn(2+)</name>
        <dbReference type="ChEBI" id="CHEBI:29105"/>
    </cofactor>
    <text evidence="11">Binds 2 Zn(2+) ions per monomer.</text>
</comment>
<evidence type="ECO:0000256" key="5">
    <source>
        <dbReference type="ARBA" id="ARBA00022771"/>
    </source>
</evidence>
<feature type="domain" description="J" evidence="13">
    <location>
        <begin position="2"/>
        <end position="65"/>
    </location>
</feature>
<dbReference type="InterPro" id="IPR008971">
    <property type="entry name" value="HSP40/DnaJ_pept-bd"/>
</dbReference>
<feature type="binding site" evidence="11">
    <location>
        <position position="132"/>
    </location>
    <ligand>
        <name>Zn(2+)</name>
        <dbReference type="ChEBI" id="CHEBI:29105"/>
        <label>1</label>
    </ligand>
</feature>
<keyword evidence="16" id="KW-1185">Reference proteome</keyword>
<evidence type="ECO:0000259" key="14">
    <source>
        <dbReference type="PROSITE" id="PS51188"/>
    </source>
</evidence>
<dbReference type="CDD" id="cd10747">
    <property type="entry name" value="DnaJ_C"/>
    <property type="match status" value="1"/>
</dbReference>
<dbReference type="InterPro" id="IPR002939">
    <property type="entry name" value="DnaJ_C"/>
</dbReference>
<dbReference type="Gene3D" id="2.10.230.10">
    <property type="entry name" value="Heat shock protein DnaJ, cysteine-rich domain"/>
    <property type="match status" value="1"/>
</dbReference>
<evidence type="ECO:0000313" key="15">
    <source>
        <dbReference type="EMBL" id="EKU94557.1"/>
    </source>
</evidence>
<organism evidence="15 16">
    <name type="scientific">Actinobaculum massiliense ACS-171-V-Col2</name>
    <dbReference type="NCBI Taxonomy" id="883066"/>
    <lineage>
        <taxon>Bacteria</taxon>
        <taxon>Bacillati</taxon>
        <taxon>Actinomycetota</taxon>
        <taxon>Actinomycetes</taxon>
        <taxon>Actinomycetales</taxon>
        <taxon>Actinomycetaceae</taxon>
        <taxon>Actinobaculum</taxon>
    </lineage>
</organism>
<keyword evidence="6 11" id="KW-0862">Zinc</keyword>
<evidence type="ECO:0000313" key="16">
    <source>
        <dbReference type="Proteomes" id="UP000009888"/>
    </source>
</evidence>
<evidence type="ECO:0000256" key="3">
    <source>
        <dbReference type="ARBA" id="ARBA00022723"/>
    </source>
</evidence>
<dbReference type="Pfam" id="PF00684">
    <property type="entry name" value="DnaJ_CXXCXGXG"/>
    <property type="match status" value="1"/>
</dbReference>
<dbReference type="GO" id="GO:0051082">
    <property type="term" value="F:unfolded protein binding"/>
    <property type="evidence" value="ECO:0007669"/>
    <property type="project" value="UniProtKB-UniRule"/>
</dbReference>
<dbReference type="GO" id="GO:0031072">
    <property type="term" value="F:heat shock protein binding"/>
    <property type="evidence" value="ECO:0007669"/>
    <property type="project" value="InterPro"/>
</dbReference>
<evidence type="ECO:0000256" key="11">
    <source>
        <dbReference type="HAMAP-Rule" id="MF_01152"/>
    </source>
</evidence>
<sequence length="367" mass="39216">MDYYETLGVKRDATQAEIRKAYLRLSKELHPDHAGPEKAEEYKAVNEAYTVLSNEKSRREYDAGGAQGGFGFDVGDIFSTFFGAGMGGAASSRGPIPRGERGQDSLLQLSVELKDVVFGAERDLHSSFFVRCHSCEGDACAPGTSPVPCSSCGGSGTIQRVANSLFGQMVTQAPCPDCQGHGTIITTPCPQCHGEGRLREDKTVHVKIPAGMESGMQLRFSNEGDAGRQGGGYGDLYVEVTVKPDPIYQRSGSDLLAEVQIPMTSAALGATITIPTFDGEKELEIPAGTDSGTVLTMKGLGVGRMRGSGRGNIRMTIAVKTPTDLDKEQREVLENLATLRGESFADAELSSEGQSFFSKLKERLAGR</sequence>
<dbReference type="NCBIfam" id="NF008035">
    <property type="entry name" value="PRK10767.1"/>
    <property type="match status" value="1"/>
</dbReference>
<dbReference type="eggNOG" id="COG0484">
    <property type="taxonomic scope" value="Bacteria"/>
</dbReference>
<dbReference type="InterPro" id="IPR001305">
    <property type="entry name" value="HSP_DnaJ_Cys-rich_dom"/>
</dbReference>
<feature type="binding site" evidence="11">
    <location>
        <position position="192"/>
    </location>
    <ligand>
        <name>Zn(2+)</name>
        <dbReference type="ChEBI" id="CHEBI:29105"/>
        <label>1</label>
    </ligand>
</feature>
<dbReference type="FunFam" id="2.10.230.10:FF:000002">
    <property type="entry name" value="Molecular chaperone DnaJ"/>
    <property type="match status" value="1"/>
</dbReference>
<dbReference type="InterPro" id="IPR012724">
    <property type="entry name" value="DnaJ"/>
</dbReference>
<evidence type="ECO:0000256" key="6">
    <source>
        <dbReference type="ARBA" id="ARBA00022833"/>
    </source>
</evidence>
<comment type="subunit">
    <text evidence="11">Homodimer.</text>
</comment>
<keyword evidence="8 11" id="KW-0143">Chaperone</keyword>
<reference evidence="15 16" key="1">
    <citation type="submission" date="2012-09" db="EMBL/GenBank/DDBJ databases">
        <title>The Genome Sequence of Actinobaculum massiliae ACS-171-V-COL2.</title>
        <authorList>
            <consortium name="The Broad Institute Genome Sequencing Platform"/>
            <person name="Earl A."/>
            <person name="Ward D."/>
            <person name="Feldgarden M."/>
            <person name="Gevers D."/>
            <person name="Saerens B."/>
            <person name="Vaneechoutte M."/>
            <person name="Walker B."/>
            <person name="Young S.K."/>
            <person name="Zeng Q."/>
            <person name="Gargeya S."/>
            <person name="Fitzgerald M."/>
            <person name="Haas B."/>
            <person name="Abouelleil A."/>
            <person name="Alvarado L."/>
            <person name="Arachchi H.M."/>
            <person name="Berlin A."/>
            <person name="Chapman S.B."/>
            <person name="Goldberg J."/>
            <person name="Griggs A."/>
            <person name="Gujja S."/>
            <person name="Hansen M."/>
            <person name="Howarth C."/>
            <person name="Imamovic A."/>
            <person name="Larimer J."/>
            <person name="McCowen C."/>
            <person name="Montmayeur A."/>
            <person name="Murphy C."/>
            <person name="Neiman D."/>
            <person name="Pearson M."/>
            <person name="Priest M."/>
            <person name="Roberts A."/>
            <person name="Saif S."/>
            <person name="Shea T."/>
            <person name="Sisk P."/>
            <person name="Sykes S."/>
            <person name="Wortman J."/>
            <person name="Nusbaum C."/>
            <person name="Birren B."/>
        </authorList>
    </citation>
    <scope>NUCLEOTIDE SEQUENCE [LARGE SCALE GENOMIC DNA]</scope>
    <source>
        <strain evidence="16">ACS-171-V-Col2</strain>
    </source>
</reference>
<comment type="caution">
    <text evidence="15">The sequence shown here is derived from an EMBL/GenBank/DDBJ whole genome shotgun (WGS) entry which is preliminary data.</text>
</comment>
<dbReference type="Gene3D" id="2.60.260.20">
    <property type="entry name" value="Urease metallochaperone UreE, N-terminal domain"/>
    <property type="match status" value="2"/>
</dbReference>
<dbReference type="PROSITE" id="PS51188">
    <property type="entry name" value="ZF_CR"/>
    <property type="match status" value="1"/>
</dbReference>
<dbReference type="HOGENOM" id="CLU_017633_0_7_11"/>
<dbReference type="SUPFAM" id="SSF46565">
    <property type="entry name" value="Chaperone J-domain"/>
    <property type="match status" value="1"/>
</dbReference>
<comment type="domain">
    <text evidence="11">The J domain is necessary and sufficient to stimulate DnaK ATPase activity. Zinc center 1 plays an important role in the autonomous, DnaK-independent chaperone activity of DnaJ. Zinc center 2 is essential for interaction with DnaK and for DnaJ activity.</text>
</comment>
<evidence type="ECO:0000256" key="12">
    <source>
        <dbReference type="PROSITE-ProRule" id="PRU00546"/>
    </source>
</evidence>
<dbReference type="GO" id="GO:0005737">
    <property type="term" value="C:cytoplasm"/>
    <property type="evidence" value="ECO:0007669"/>
    <property type="project" value="UniProtKB-SubCell"/>
</dbReference>
<evidence type="ECO:0000256" key="2">
    <source>
        <dbReference type="ARBA" id="ARBA00022705"/>
    </source>
</evidence>
<name>K9EUA3_9ACTO</name>
<keyword evidence="7 11" id="KW-0346">Stress response</keyword>
<feature type="zinc finger region" description="CR-type" evidence="12">
    <location>
        <begin position="119"/>
        <end position="201"/>
    </location>
</feature>
<dbReference type="AlphaFoldDB" id="K9EUA3"/>
<evidence type="ECO:0000256" key="4">
    <source>
        <dbReference type="ARBA" id="ARBA00022737"/>
    </source>
</evidence>
<feature type="domain" description="CR-type" evidence="14">
    <location>
        <begin position="119"/>
        <end position="201"/>
    </location>
</feature>
<dbReference type="InterPro" id="IPR001623">
    <property type="entry name" value="DnaJ_domain"/>
</dbReference>
<comment type="function">
    <text evidence="11">Participates actively in the response to hyperosmotic and heat shock by preventing the aggregation of stress-denatured proteins and by disaggregating proteins, also in an autonomous, DnaK-independent fashion. Unfolded proteins bind initially to DnaJ; upon interaction with the DnaJ-bound protein, DnaK hydrolyzes its bound ATP, resulting in the formation of a stable complex. GrpE releases ADP from DnaK; ATP binding to DnaK triggers the release of the substrate protein, thus completing the reaction cycle. Several rounds of ATP-dependent interactions between DnaJ, DnaK and GrpE are required for fully efficient folding. Also involved, together with DnaK and GrpE, in the DNA replication of plasmids through activation of initiation proteins.</text>
</comment>
<dbReference type="EMBL" id="AGWL01000008">
    <property type="protein sequence ID" value="EKU94557.1"/>
    <property type="molecule type" value="Genomic_DNA"/>
</dbReference>
<dbReference type="PATRIC" id="fig|883066.3.peg.1567"/>
<dbReference type="InterPro" id="IPR036410">
    <property type="entry name" value="HSP_DnaJ_Cys-rich_dom_sf"/>
</dbReference>
<dbReference type="PANTHER" id="PTHR43096">
    <property type="entry name" value="DNAJ HOMOLOG 1, MITOCHONDRIAL-RELATED"/>
    <property type="match status" value="1"/>
</dbReference>
<dbReference type="HAMAP" id="MF_01152">
    <property type="entry name" value="DnaJ"/>
    <property type="match status" value="1"/>
</dbReference>
<dbReference type="SMART" id="SM00271">
    <property type="entry name" value="DnaJ"/>
    <property type="match status" value="1"/>
</dbReference>
<dbReference type="RefSeq" id="WP_007001709.1">
    <property type="nucleotide sequence ID" value="NZ_JH992956.1"/>
</dbReference>
<gene>
    <name evidence="11" type="primary">dnaJ</name>
    <name evidence="15" type="ORF">HMPREF9233_01504</name>
</gene>
<evidence type="ECO:0000256" key="1">
    <source>
        <dbReference type="ARBA" id="ARBA00022490"/>
    </source>
</evidence>
<dbReference type="Pfam" id="PF00226">
    <property type="entry name" value="DnaJ"/>
    <property type="match status" value="1"/>
</dbReference>
<evidence type="ECO:0000256" key="9">
    <source>
        <dbReference type="ARBA" id="ARBA00061004"/>
    </source>
</evidence>
<comment type="similarity">
    <text evidence="9 11">Belongs to the DnaJ family.</text>
</comment>
<evidence type="ECO:0000259" key="13">
    <source>
        <dbReference type="PROSITE" id="PS50076"/>
    </source>
</evidence>
<dbReference type="Pfam" id="PF01556">
    <property type="entry name" value="DnaJ_C"/>
    <property type="match status" value="1"/>
</dbReference>
<dbReference type="PRINTS" id="PR00625">
    <property type="entry name" value="JDOMAIN"/>
</dbReference>
<dbReference type="GO" id="GO:0006260">
    <property type="term" value="P:DNA replication"/>
    <property type="evidence" value="ECO:0007669"/>
    <property type="project" value="UniProtKB-KW"/>
</dbReference>
<feature type="binding site" evidence="11">
    <location>
        <position position="189"/>
    </location>
    <ligand>
        <name>Zn(2+)</name>
        <dbReference type="ChEBI" id="CHEBI:29105"/>
        <label>1</label>
    </ligand>
</feature>
<dbReference type="GO" id="GO:0009408">
    <property type="term" value="P:response to heat"/>
    <property type="evidence" value="ECO:0007669"/>
    <property type="project" value="InterPro"/>
</dbReference>
<dbReference type="GO" id="GO:0042026">
    <property type="term" value="P:protein refolding"/>
    <property type="evidence" value="ECO:0007669"/>
    <property type="project" value="TreeGrafter"/>
</dbReference>
<dbReference type="SUPFAM" id="SSF49493">
    <property type="entry name" value="HSP40/DnaJ peptide-binding domain"/>
    <property type="match status" value="2"/>
</dbReference>
<protein>
    <recommendedName>
        <fullName evidence="10 11">Chaperone protein DnaJ</fullName>
    </recommendedName>
</protein>
<proteinExistence type="inferred from homology"/>
<comment type="subcellular location">
    <subcellularLocation>
        <location evidence="11">Cytoplasm</location>
    </subcellularLocation>
</comment>
<dbReference type="CDD" id="cd10719">
    <property type="entry name" value="DnaJ_zf"/>
    <property type="match status" value="1"/>
</dbReference>
<keyword evidence="5 11" id="KW-0863">Zinc-finger</keyword>
<evidence type="ECO:0000256" key="10">
    <source>
        <dbReference type="ARBA" id="ARBA00067609"/>
    </source>
</evidence>
<keyword evidence="3 11" id="KW-0479">Metal-binding</keyword>
<feature type="binding site" evidence="11">
    <location>
        <position position="135"/>
    </location>
    <ligand>
        <name>Zn(2+)</name>
        <dbReference type="ChEBI" id="CHEBI:29105"/>
        <label>1</label>
    </ligand>
</feature>
<dbReference type="GO" id="GO:0005524">
    <property type="term" value="F:ATP binding"/>
    <property type="evidence" value="ECO:0007669"/>
    <property type="project" value="InterPro"/>
</dbReference>
<feature type="binding site" evidence="11">
    <location>
        <position position="149"/>
    </location>
    <ligand>
        <name>Zn(2+)</name>
        <dbReference type="ChEBI" id="CHEBI:29105"/>
        <label>2</label>
    </ligand>
</feature>
<keyword evidence="4 11" id="KW-0677">Repeat</keyword>
<evidence type="ECO:0000256" key="7">
    <source>
        <dbReference type="ARBA" id="ARBA00023016"/>
    </source>
</evidence>
<dbReference type="CDD" id="cd06257">
    <property type="entry name" value="DnaJ"/>
    <property type="match status" value="1"/>
</dbReference>
<evidence type="ECO:0000256" key="8">
    <source>
        <dbReference type="ARBA" id="ARBA00023186"/>
    </source>
</evidence>
<dbReference type="PROSITE" id="PS50076">
    <property type="entry name" value="DNAJ_2"/>
    <property type="match status" value="1"/>
</dbReference>
<feature type="binding site" evidence="11">
    <location>
        <position position="152"/>
    </location>
    <ligand>
        <name>Zn(2+)</name>
        <dbReference type="ChEBI" id="CHEBI:29105"/>
        <label>2</label>
    </ligand>
</feature>
<dbReference type="GO" id="GO:0008270">
    <property type="term" value="F:zinc ion binding"/>
    <property type="evidence" value="ECO:0007669"/>
    <property type="project" value="UniProtKB-UniRule"/>
</dbReference>
<dbReference type="Gene3D" id="1.10.287.110">
    <property type="entry name" value="DnaJ domain"/>
    <property type="match status" value="1"/>
</dbReference>
<dbReference type="PANTHER" id="PTHR43096:SF48">
    <property type="entry name" value="CHAPERONE PROTEIN DNAJ"/>
    <property type="match status" value="1"/>
</dbReference>